<gene>
    <name evidence="1" type="ORF">DIURU_005586</name>
</gene>
<dbReference type="OrthoDB" id="3546279at2759"/>
<dbReference type="EMBL" id="SWFT01000162">
    <property type="protein sequence ID" value="KAA8896846.1"/>
    <property type="molecule type" value="Genomic_DNA"/>
</dbReference>
<dbReference type="Proteomes" id="UP000449547">
    <property type="component" value="Unassembled WGS sequence"/>
</dbReference>
<evidence type="ECO:0000313" key="2">
    <source>
        <dbReference type="Proteomes" id="UP000449547"/>
    </source>
</evidence>
<keyword evidence="2" id="KW-1185">Reference proteome</keyword>
<accession>A0A642UCT3</accession>
<reference evidence="1 2" key="1">
    <citation type="submission" date="2019-07" db="EMBL/GenBank/DDBJ databases">
        <title>Genome assembly of two rare yeast pathogens: Diutina rugosa and Trichomonascus ciferrii.</title>
        <authorList>
            <person name="Mixao V."/>
            <person name="Saus E."/>
            <person name="Hansen A."/>
            <person name="Lass-Flor C."/>
            <person name="Gabaldon T."/>
        </authorList>
    </citation>
    <scope>NUCLEOTIDE SEQUENCE [LARGE SCALE GENOMIC DNA]</scope>
    <source>
        <strain evidence="1 2">CBS 613</strain>
    </source>
</reference>
<protein>
    <submittedName>
        <fullName evidence="1">Uncharacterized protein</fullName>
    </submittedName>
</protein>
<dbReference type="GeneID" id="54784237"/>
<evidence type="ECO:0000313" key="1">
    <source>
        <dbReference type="EMBL" id="KAA8896846.1"/>
    </source>
</evidence>
<organism evidence="1 2">
    <name type="scientific">Diutina rugosa</name>
    <name type="common">Yeast</name>
    <name type="synonym">Candida rugosa</name>
    <dbReference type="NCBI Taxonomy" id="5481"/>
    <lineage>
        <taxon>Eukaryota</taxon>
        <taxon>Fungi</taxon>
        <taxon>Dikarya</taxon>
        <taxon>Ascomycota</taxon>
        <taxon>Saccharomycotina</taxon>
        <taxon>Pichiomycetes</taxon>
        <taxon>Debaryomycetaceae</taxon>
        <taxon>Diutina</taxon>
    </lineage>
</organism>
<dbReference type="VEuPathDB" id="FungiDB:DIURU_005586"/>
<name>A0A642UCT3_DIURU</name>
<dbReference type="AlphaFoldDB" id="A0A642UCT3"/>
<dbReference type="RefSeq" id="XP_034009642.1">
    <property type="nucleotide sequence ID" value="XM_034158584.1"/>
</dbReference>
<comment type="caution">
    <text evidence="1">The sequence shown here is derived from an EMBL/GenBank/DDBJ whole genome shotgun (WGS) entry which is preliminary data.</text>
</comment>
<proteinExistence type="predicted"/>
<sequence length="389" mass="44472">MNANEIVDELYRVGFEDELSTDTDLHSVILANLFQVPETLLWSKIHTLLPNKPNMTLLEFTVVRFLVDMCMRHHAASGNSPKVEIWGEYRASLYSSSELIQSGLYAYSGMKLLSNHNHHYLLDHEPIDDGSELSIAKIYTFSMSSYNYLLKAVSQSMGRVLANMCTQTEALVLDTSLGLVMLILGSLPPGTCPLIDFTQNGNDFIAYTRGYLRTYTAILHHVRNSPFEWPCPPTNCPALPFFVEILQFIDTHSSQLGAADEALMIKDAFAILARNVYTASVSLNPDYYYYIFCLMNDGFWDLVYAQQPLALSWLNVLAAYAQLFKFYYIRDQNIWVDYMDWYRAWHGHSFAWDEPLYQVIVEQGFVVDDYALLRSFNPLGSTTIPQLLQ</sequence>